<dbReference type="AlphaFoldDB" id="A0A2M7QL40"/>
<dbReference type="EMBL" id="PFLI01000009">
    <property type="protein sequence ID" value="PIY72570.1"/>
    <property type="molecule type" value="Genomic_DNA"/>
</dbReference>
<evidence type="ECO:0000313" key="2">
    <source>
        <dbReference type="Proteomes" id="UP000229401"/>
    </source>
</evidence>
<protein>
    <submittedName>
        <fullName evidence="1">Uncharacterized protein</fullName>
    </submittedName>
</protein>
<organism evidence="1 2">
    <name type="scientific">Candidatus Roizmanbacteria bacterium CG_4_10_14_0_8_um_filter_33_9</name>
    <dbReference type="NCBI Taxonomy" id="1974826"/>
    <lineage>
        <taxon>Bacteria</taxon>
        <taxon>Candidatus Roizmaniibacteriota</taxon>
    </lineage>
</organism>
<comment type="caution">
    <text evidence="1">The sequence shown here is derived from an EMBL/GenBank/DDBJ whole genome shotgun (WGS) entry which is preliminary data.</text>
</comment>
<dbReference type="Proteomes" id="UP000229401">
    <property type="component" value="Unassembled WGS sequence"/>
</dbReference>
<proteinExistence type="predicted"/>
<sequence>MSGEIIHRNQIPGYSVFHLQNRLVLVTTSPERRALANQQYTPFAPVEIWGKSVVSEGVHPAVFQMDSSTDPPFVVKAAMNKLECGVRMLDLLHKKGFPKSKGLVFVDSAWVLTSAKKEGRLTVFSKHNERPVAIDQIVDALLEGANNHERLCSEAAIACFKQGAEPTIYLSRLSVGWVSKSVGLRSRGKLRNLIRQGPGVTIEALLGISNLLIPREGPRYKYEIQRLSGGPLHGNEAQLWGRLFMSNAPTTTLRQLAVGMIPKDISMGSPYLNSQTF</sequence>
<reference evidence="2" key="1">
    <citation type="submission" date="2017-09" db="EMBL/GenBank/DDBJ databases">
        <title>Depth-based differentiation of microbial function through sediment-hosted aquifers and enrichment of novel symbionts in the deep terrestrial subsurface.</title>
        <authorList>
            <person name="Probst A.J."/>
            <person name="Ladd B."/>
            <person name="Jarett J.K."/>
            <person name="Geller-Mcgrath D.E."/>
            <person name="Sieber C.M.K."/>
            <person name="Emerson J.B."/>
            <person name="Anantharaman K."/>
            <person name="Thomas B.C."/>
            <person name="Malmstrom R."/>
            <person name="Stieglmeier M."/>
            <person name="Klingl A."/>
            <person name="Woyke T."/>
            <person name="Ryan C.M."/>
            <person name="Banfield J.F."/>
        </authorList>
    </citation>
    <scope>NUCLEOTIDE SEQUENCE [LARGE SCALE GENOMIC DNA]</scope>
</reference>
<gene>
    <name evidence="1" type="ORF">COY87_00260</name>
</gene>
<name>A0A2M7QL40_9BACT</name>
<evidence type="ECO:0000313" key="1">
    <source>
        <dbReference type="EMBL" id="PIY72570.1"/>
    </source>
</evidence>
<accession>A0A2M7QL40</accession>